<dbReference type="NCBIfam" id="NF045725">
    <property type="entry name" value="TmcD_fam"/>
    <property type="match status" value="1"/>
</dbReference>
<evidence type="ECO:0000256" key="1">
    <source>
        <dbReference type="SAM" id="MobiDB-lite"/>
    </source>
</evidence>
<reference evidence="2" key="1">
    <citation type="submission" date="2008-10" db="EMBL/GenBank/DDBJ databases">
        <title>Complete sequence of Desulfovibrio vulgaris str. 'Miyazaki F'.</title>
        <authorList>
            <person name="Lucas S."/>
            <person name="Copeland A."/>
            <person name="Lapidus A."/>
            <person name="Glavina del Rio T."/>
            <person name="Dalin E."/>
            <person name="Tice H."/>
            <person name="Bruce D."/>
            <person name="Goodwin L."/>
            <person name="Pitluck S."/>
            <person name="Sims D."/>
            <person name="Brettin T."/>
            <person name="Detter J.C."/>
            <person name="Han C."/>
            <person name="Larimer F."/>
            <person name="Land M."/>
            <person name="Hauser L."/>
            <person name="Kyrpides N."/>
            <person name="Mikhailova N."/>
            <person name="Hazen T.C."/>
            <person name="Richardson P."/>
        </authorList>
    </citation>
    <scope>NUCLEOTIDE SEQUENCE</scope>
    <source>
        <strain evidence="2">Miyazaki F</strain>
    </source>
</reference>
<dbReference type="OrthoDB" id="5391607at2"/>
<dbReference type="HOGENOM" id="CLU_653329_0_0_7"/>
<gene>
    <name evidence="2" type="ordered locus">DvMF_2557</name>
</gene>
<dbReference type="STRING" id="883.DvMF_2557"/>
<proteinExistence type="predicted"/>
<evidence type="ECO:0000313" key="2">
    <source>
        <dbReference type="EMBL" id="ACL09496.1"/>
    </source>
</evidence>
<feature type="region of interest" description="Disordered" evidence="1">
    <location>
        <begin position="1"/>
        <end position="34"/>
    </location>
</feature>
<dbReference type="eggNOG" id="COG0823">
    <property type="taxonomic scope" value="Bacteria"/>
</dbReference>
<evidence type="ECO:0008006" key="3">
    <source>
        <dbReference type="Google" id="ProtNLM"/>
    </source>
</evidence>
<dbReference type="KEGG" id="dvm:DvMF_2557"/>
<name>B8DR18_NITV9</name>
<protein>
    <recommendedName>
        <fullName evidence="3">WD40 repeat domain-containing protein</fullName>
    </recommendedName>
</protein>
<dbReference type="EMBL" id="CP001197">
    <property type="protein sequence ID" value="ACL09496.1"/>
    <property type="molecule type" value="Genomic_DNA"/>
</dbReference>
<accession>B8DR18</accession>
<dbReference type="SUPFAM" id="SSF82171">
    <property type="entry name" value="DPP6 N-terminal domain-like"/>
    <property type="match status" value="1"/>
</dbReference>
<organism evidence="2">
    <name type="scientific">Nitratidesulfovibrio vulgaris (strain DSM 19637 / Miyazaki F)</name>
    <name type="common">Desulfovibrio vulgaris</name>
    <dbReference type="NCBI Taxonomy" id="883"/>
    <lineage>
        <taxon>Bacteria</taxon>
        <taxon>Pseudomonadati</taxon>
        <taxon>Thermodesulfobacteriota</taxon>
        <taxon>Desulfovibrionia</taxon>
        <taxon>Desulfovibrionales</taxon>
        <taxon>Desulfovibrionaceae</taxon>
        <taxon>Nitratidesulfovibrio</taxon>
    </lineage>
</organism>
<sequence length="451" mass="49357">MSTPTATPQAAHGQPEAPPAAHAATGLPHPGPGQWEPGRRVIAPSLAPLPGHQWQEEPLMSHDGMHVAAVVRQEDDSFTMRVDDGVWDAGFDKVWSPRFLPDGRLVAIVQQDGEWTVAVDGEPWPETYGFIWSLLHGPAGRVIAAVQQDMRYGMIVDGEPWETLYENANNFAISPDGRRTAAVVQTVPLGQADIETFVRGVYSVAVDGEAWGHNFMNVWTPVFDNRNDRVAAQVRLTHAEYSVAVNGTLWPATFPCVWEPCFDPATGAVAAPVRKDGRWGMALDGTLLWEARFFQCWSPAWSPDGRHLWAIVAPRYGSFTVARDAAPWPFTAPVITDLVLSPDGTRAAALASNDNAAWQVVVDGVPWPGKWDMAWRPVFSPCGRHVAVRVREAGRETVLLDGRPWRDGFTTAWNPVFGPADSGCPPGTVLLRGIRGGACERWVATPEDFRA</sequence>
<dbReference type="AlphaFoldDB" id="B8DR18"/>